<dbReference type="FunFam" id="3.40.1440.60:FF:000001">
    <property type="entry name" value="Primosomal protein N"/>
    <property type="match status" value="1"/>
</dbReference>
<evidence type="ECO:0000256" key="10">
    <source>
        <dbReference type="ARBA" id="ARBA00023235"/>
    </source>
</evidence>
<dbReference type="PANTHER" id="PTHR30580:SF0">
    <property type="entry name" value="PRIMOSOMAL PROTEIN N"/>
    <property type="match status" value="1"/>
</dbReference>
<dbReference type="InterPro" id="IPR041236">
    <property type="entry name" value="PriA_C"/>
</dbReference>
<evidence type="ECO:0000256" key="6">
    <source>
        <dbReference type="ARBA" id="ARBA00022806"/>
    </source>
</evidence>
<dbReference type="EMBL" id="JXQK01000061">
    <property type="protein sequence ID" value="KIP61920.1"/>
    <property type="molecule type" value="Genomic_DNA"/>
</dbReference>
<protein>
    <recommendedName>
        <fullName evidence="12">Replication restart protein PriA</fullName>
    </recommendedName>
    <alternativeName>
        <fullName evidence="12">ATP-dependent DNA helicase PriA</fullName>
        <ecNumber evidence="12">5.6.2.4</ecNumber>
    </alternativeName>
    <alternativeName>
        <fullName evidence="12">DNA 3'-5' helicase PriA</fullName>
    </alternativeName>
</protein>
<feature type="binding site" evidence="12">
    <location>
        <position position="471"/>
    </location>
    <ligand>
        <name>Zn(2+)</name>
        <dbReference type="ChEBI" id="CHEBI:29105"/>
        <label>1</label>
    </ligand>
</feature>
<dbReference type="GO" id="GO:0006310">
    <property type="term" value="P:DNA recombination"/>
    <property type="evidence" value="ECO:0007669"/>
    <property type="project" value="InterPro"/>
</dbReference>
<evidence type="ECO:0000256" key="9">
    <source>
        <dbReference type="ARBA" id="ARBA00023125"/>
    </source>
</evidence>
<feature type="binding site" evidence="12">
    <location>
        <position position="498"/>
    </location>
    <ligand>
        <name>Zn(2+)</name>
        <dbReference type="ChEBI" id="CHEBI:29105"/>
        <label>2</label>
    </ligand>
</feature>
<comment type="catalytic activity">
    <reaction evidence="12">
        <text>Couples ATP hydrolysis with the unwinding of duplex DNA by translocating in the 3'-5' direction.</text>
        <dbReference type="EC" id="5.6.2.4"/>
    </reaction>
</comment>
<dbReference type="GO" id="GO:0008270">
    <property type="term" value="F:zinc ion binding"/>
    <property type="evidence" value="ECO:0007669"/>
    <property type="project" value="UniProtKB-UniRule"/>
</dbReference>
<accession>A0A0D0IVA7</accession>
<comment type="similarity">
    <text evidence="12">Belongs to the helicase family. PriA subfamily.</text>
</comment>
<evidence type="ECO:0000313" key="15">
    <source>
        <dbReference type="EMBL" id="KIP61920.1"/>
    </source>
</evidence>
<dbReference type="InterPro" id="IPR014001">
    <property type="entry name" value="Helicase_ATP-bd"/>
</dbReference>
<feature type="domain" description="Helicase C-terminal" evidence="14">
    <location>
        <begin position="503"/>
        <end position="657"/>
    </location>
</feature>
<dbReference type="Pfam" id="PF18319">
    <property type="entry name" value="Zn_ribbon_PriA"/>
    <property type="match status" value="1"/>
</dbReference>
<evidence type="ECO:0000256" key="2">
    <source>
        <dbReference type="ARBA" id="ARBA00022705"/>
    </source>
</evidence>
<dbReference type="CDD" id="cd17929">
    <property type="entry name" value="DEXHc_priA"/>
    <property type="match status" value="1"/>
</dbReference>
<dbReference type="GO" id="GO:0043138">
    <property type="term" value="F:3'-5' DNA helicase activity"/>
    <property type="evidence" value="ECO:0007669"/>
    <property type="project" value="UniProtKB-EC"/>
</dbReference>
<feature type="domain" description="Helicase ATP-binding" evidence="13">
    <location>
        <begin position="237"/>
        <end position="405"/>
    </location>
</feature>
<dbReference type="GO" id="GO:0016887">
    <property type="term" value="F:ATP hydrolysis activity"/>
    <property type="evidence" value="ECO:0007669"/>
    <property type="project" value="RHEA"/>
</dbReference>
<evidence type="ECO:0000313" key="16">
    <source>
        <dbReference type="Proteomes" id="UP000032046"/>
    </source>
</evidence>
<dbReference type="Pfam" id="PF18074">
    <property type="entry name" value="PriA_C"/>
    <property type="match status" value="1"/>
</dbReference>
<dbReference type="Gene3D" id="3.40.50.300">
    <property type="entry name" value="P-loop containing nucleotide triphosphate hydrolases"/>
    <property type="match status" value="2"/>
</dbReference>
<dbReference type="PROSITE" id="PS51194">
    <property type="entry name" value="HELICASE_CTER"/>
    <property type="match status" value="1"/>
</dbReference>
<keyword evidence="2 12" id="KW-0235">DNA replication</keyword>
<gene>
    <name evidence="12" type="primary">priA</name>
    <name evidence="15" type="ORF">ST44_08340</name>
</gene>
<evidence type="ECO:0000259" key="13">
    <source>
        <dbReference type="PROSITE" id="PS51192"/>
    </source>
</evidence>
<dbReference type="SUPFAM" id="SSF52540">
    <property type="entry name" value="P-loop containing nucleoside triphosphate hydrolases"/>
    <property type="match status" value="1"/>
</dbReference>
<feature type="binding site" evidence="12">
    <location>
        <position position="477"/>
    </location>
    <ligand>
        <name>Zn(2+)</name>
        <dbReference type="ChEBI" id="CHEBI:29105"/>
        <label>2</label>
    </ligand>
</feature>
<keyword evidence="1 12" id="KW-0639">Primosome</keyword>
<comment type="cofactor">
    <cofactor evidence="12">
        <name>Zn(2+)</name>
        <dbReference type="ChEBI" id="CHEBI:29105"/>
    </cofactor>
    <text evidence="12">Binds 2 zinc ions per subunit.</text>
</comment>
<dbReference type="Gene3D" id="3.40.1440.60">
    <property type="entry name" value="PriA, 3(prime) DNA-binding domain"/>
    <property type="match status" value="1"/>
</dbReference>
<keyword evidence="7 12" id="KW-0862">Zinc</keyword>
<dbReference type="EC" id="5.6.2.4" evidence="12"/>
<dbReference type="FunFam" id="3.40.50.300:FF:000489">
    <property type="entry name" value="Primosome assembly protein PriA"/>
    <property type="match status" value="1"/>
</dbReference>
<dbReference type="RefSeq" id="WP_042519475.1">
    <property type="nucleotide sequence ID" value="NZ_JXQK01000061.1"/>
</dbReference>
<comment type="caution">
    <text evidence="15">The sequence shown here is derived from an EMBL/GenBank/DDBJ whole genome shotgun (WGS) entry which is preliminary data.</text>
</comment>
<keyword evidence="5 12" id="KW-0378">Hydrolase</keyword>
<dbReference type="SMART" id="SM00487">
    <property type="entry name" value="DEXDc"/>
    <property type="match status" value="1"/>
</dbReference>
<feature type="binding site" evidence="12">
    <location>
        <position position="495"/>
    </location>
    <ligand>
        <name>Zn(2+)</name>
        <dbReference type="ChEBI" id="CHEBI:29105"/>
        <label>2</label>
    </ligand>
</feature>
<dbReference type="AlphaFoldDB" id="A0A0D0IVA7"/>
<comment type="subunit">
    <text evidence="12">Component of the replication restart primosome.</text>
</comment>
<dbReference type="Proteomes" id="UP000032046">
    <property type="component" value="Unassembled WGS sequence"/>
</dbReference>
<evidence type="ECO:0000256" key="7">
    <source>
        <dbReference type="ARBA" id="ARBA00022833"/>
    </source>
</evidence>
<dbReference type="Pfam" id="PF00271">
    <property type="entry name" value="Helicase_C"/>
    <property type="match status" value="1"/>
</dbReference>
<dbReference type="CDD" id="cd18804">
    <property type="entry name" value="SF2_C_priA"/>
    <property type="match status" value="1"/>
</dbReference>
<keyword evidence="4 12" id="KW-0547">Nucleotide-binding</keyword>
<dbReference type="Pfam" id="PF00270">
    <property type="entry name" value="DEAD"/>
    <property type="match status" value="1"/>
</dbReference>
<dbReference type="InterPro" id="IPR042115">
    <property type="entry name" value="PriA_3primeBD_sf"/>
</dbReference>
<comment type="function">
    <text evidence="12">Initiates the restart of stalled replication forks, which reloads the replicative helicase on sites other than the origin of replication. Recognizes and binds to abandoned replication forks and remodels them to uncover a helicase loading site. Promotes assembly of the primosome at these replication forks.</text>
</comment>
<evidence type="ECO:0000256" key="3">
    <source>
        <dbReference type="ARBA" id="ARBA00022723"/>
    </source>
</evidence>
<dbReference type="GO" id="GO:0006270">
    <property type="term" value="P:DNA replication initiation"/>
    <property type="evidence" value="ECO:0007669"/>
    <property type="project" value="TreeGrafter"/>
</dbReference>
<proteinExistence type="inferred from homology"/>
<keyword evidence="9 12" id="KW-0238">DNA-binding</keyword>
<dbReference type="SMART" id="SM00490">
    <property type="entry name" value="HELICc"/>
    <property type="match status" value="1"/>
</dbReference>
<evidence type="ECO:0000256" key="11">
    <source>
        <dbReference type="ARBA" id="ARBA00048988"/>
    </source>
</evidence>
<name>A0A0D0IVA7_9BACT</name>
<dbReference type="GO" id="GO:0006269">
    <property type="term" value="P:DNA replication, synthesis of primer"/>
    <property type="evidence" value="ECO:0007669"/>
    <property type="project" value="UniProtKB-KW"/>
</dbReference>
<dbReference type="Pfam" id="PF17764">
    <property type="entry name" value="PriA_3primeBD"/>
    <property type="match status" value="1"/>
</dbReference>
<evidence type="ECO:0000256" key="12">
    <source>
        <dbReference type="HAMAP-Rule" id="MF_00983"/>
    </source>
</evidence>
<dbReference type="InterPro" id="IPR041222">
    <property type="entry name" value="PriA_3primeBD"/>
</dbReference>
<feature type="binding site" evidence="12">
    <location>
        <position position="511"/>
    </location>
    <ligand>
        <name>Zn(2+)</name>
        <dbReference type="ChEBI" id="CHEBI:29105"/>
        <label>1</label>
    </ligand>
</feature>
<dbReference type="InterPro" id="IPR011545">
    <property type="entry name" value="DEAD/DEAH_box_helicase_dom"/>
</dbReference>
<feature type="binding site" evidence="12">
    <location>
        <position position="480"/>
    </location>
    <ligand>
        <name>Zn(2+)</name>
        <dbReference type="ChEBI" id="CHEBI:29105"/>
        <label>2</label>
    </ligand>
</feature>
<dbReference type="GO" id="GO:0005524">
    <property type="term" value="F:ATP binding"/>
    <property type="evidence" value="ECO:0007669"/>
    <property type="project" value="UniProtKB-UniRule"/>
</dbReference>
<dbReference type="InterPro" id="IPR027417">
    <property type="entry name" value="P-loop_NTPase"/>
</dbReference>
<reference evidence="15 16" key="1">
    <citation type="submission" date="2015-01" db="EMBL/GenBank/DDBJ databases">
        <title>Comparative genomics of non-oral Prevotella species.</title>
        <authorList>
            <person name="Accetto T."/>
            <person name="Nograsek B."/>
            <person name="Avgustin G."/>
        </authorList>
    </citation>
    <scope>NUCLEOTIDE SEQUENCE [LARGE SCALE GENOMIC DNA]</scope>
    <source>
        <strain evidence="15 16">P5-119</strain>
    </source>
</reference>
<dbReference type="GO" id="GO:0003677">
    <property type="term" value="F:DNA binding"/>
    <property type="evidence" value="ECO:0007669"/>
    <property type="project" value="UniProtKB-UniRule"/>
</dbReference>
<organism evidence="15 16">
    <name type="scientific">Prevotella pectinovora</name>
    <dbReference type="NCBI Taxonomy" id="1602169"/>
    <lineage>
        <taxon>Bacteria</taxon>
        <taxon>Pseudomonadati</taxon>
        <taxon>Bacteroidota</taxon>
        <taxon>Bacteroidia</taxon>
        <taxon>Bacteroidales</taxon>
        <taxon>Prevotellaceae</taxon>
        <taxon>Prevotella</taxon>
    </lineage>
</organism>
<keyword evidence="16" id="KW-1185">Reference proteome</keyword>
<feature type="binding site" evidence="12">
    <location>
        <position position="468"/>
    </location>
    <ligand>
        <name>Zn(2+)</name>
        <dbReference type="ChEBI" id="CHEBI:29105"/>
        <label>1</label>
    </ligand>
</feature>
<dbReference type="PANTHER" id="PTHR30580">
    <property type="entry name" value="PRIMOSOMAL PROTEIN N"/>
    <property type="match status" value="1"/>
</dbReference>
<dbReference type="InterPro" id="IPR040498">
    <property type="entry name" value="PriA_CRR"/>
</dbReference>
<keyword evidence="6 12" id="KW-0347">Helicase</keyword>
<evidence type="ECO:0000256" key="5">
    <source>
        <dbReference type="ARBA" id="ARBA00022801"/>
    </source>
</evidence>
<dbReference type="InterPro" id="IPR005259">
    <property type="entry name" value="PriA"/>
</dbReference>
<dbReference type="STRING" id="1602171.ST44_08340"/>
<dbReference type="NCBIfam" id="TIGR00595">
    <property type="entry name" value="priA"/>
    <property type="match status" value="1"/>
</dbReference>
<dbReference type="GO" id="GO:1990077">
    <property type="term" value="C:primosome complex"/>
    <property type="evidence" value="ECO:0007669"/>
    <property type="project" value="UniProtKB-UniRule"/>
</dbReference>
<keyword evidence="3 12" id="KW-0479">Metal-binding</keyword>
<evidence type="ECO:0000256" key="4">
    <source>
        <dbReference type="ARBA" id="ARBA00022741"/>
    </source>
</evidence>
<dbReference type="PROSITE" id="PS51192">
    <property type="entry name" value="HELICASE_ATP_BIND_1"/>
    <property type="match status" value="1"/>
</dbReference>
<dbReference type="GO" id="GO:0006302">
    <property type="term" value="P:double-strand break repair"/>
    <property type="evidence" value="ECO:0007669"/>
    <property type="project" value="InterPro"/>
</dbReference>
<evidence type="ECO:0000259" key="14">
    <source>
        <dbReference type="PROSITE" id="PS51194"/>
    </source>
</evidence>
<comment type="catalytic activity">
    <reaction evidence="11 12">
        <text>ATP + H2O = ADP + phosphate + H(+)</text>
        <dbReference type="Rhea" id="RHEA:13065"/>
        <dbReference type="ChEBI" id="CHEBI:15377"/>
        <dbReference type="ChEBI" id="CHEBI:15378"/>
        <dbReference type="ChEBI" id="CHEBI:30616"/>
        <dbReference type="ChEBI" id="CHEBI:43474"/>
        <dbReference type="ChEBI" id="CHEBI:456216"/>
        <dbReference type="EC" id="5.6.2.4"/>
    </reaction>
</comment>
<keyword evidence="10 12" id="KW-0413">Isomerase</keyword>
<dbReference type="HAMAP" id="MF_00983">
    <property type="entry name" value="PriA"/>
    <property type="match status" value="1"/>
</dbReference>
<sequence length="761" mass="87095">MTERPTTYVDIILPLPLNSLFTYSIPEPLTEAVKSGVRVIVPFGKQKMMVGLAVRIHDKEPEFKVKDITRVLDTTPIVTEDQLRMWNWIADYYMSPIGEVFNAALPAGLKAEDGFRPKTETYVTLPENLRHEQALHIAFGMLKRALAQLKTFNTYLTLSHWDTIVGDCTDEPVVEVTKDELINESHATAGVMKQLLDKKMLVTYEKEVGRLNCGGVPQLDNVKRLSAAQQEAYNNILFQFLKKNVVLLRGVTSSGKTEIYIHLIKQALERHEQVLYLLPEIALTVQIRQRLQKVFGDRLGIYHSKYSDAERVEIWKKQLSDSPYDVILGARSAVLLPFSKLGLVIIDEEHETSFKQQDPAPRYHARSVAIMLAHQHGAKTLLGSATPSAESWHNAETGKYGLVELDVRYKGIEMPEIKVVDVKDMQRRKMMYGPISPLLLETMKKALDNGEQVILFQNRRGFAPMVECRTCGWVPKCENCDVSLTFHKNMNMLTCHYCGFTYSVPKKCPNCEGEDLRPYGYGTEKIEEKIMELFPNVPVARMDLDTTRSRNAYERIINDFSAGRTKILIGTQMVSKGLDFDHVRVVGILNADSMLNVPDFRAYEHAFTMMSQVAGRAGRKGDRGLVILQTKDVEQPIIEQVVTNNWRAFYSQLMAERRLFHYPPFYRLIYVYLKHKDDDRVNTAAIEMGGRLRQWLGARVLGPDKPAVSKVRTFFIRKIMLKLEPGIDMKRVRQCLLLAQRQMEQDKRYSSLQIYYDVDPS</sequence>
<evidence type="ECO:0000256" key="8">
    <source>
        <dbReference type="ARBA" id="ARBA00022840"/>
    </source>
</evidence>
<dbReference type="InterPro" id="IPR001650">
    <property type="entry name" value="Helicase_C-like"/>
</dbReference>
<evidence type="ECO:0000256" key="1">
    <source>
        <dbReference type="ARBA" id="ARBA00022515"/>
    </source>
</evidence>
<feature type="binding site" evidence="12">
    <location>
        <position position="508"/>
    </location>
    <ligand>
        <name>Zn(2+)</name>
        <dbReference type="ChEBI" id="CHEBI:29105"/>
        <label>1</label>
    </ligand>
</feature>
<keyword evidence="8 12" id="KW-0067">ATP-binding</keyword>